<dbReference type="AlphaFoldDB" id="A0AA38SPC3"/>
<dbReference type="PANTHER" id="PTHR33116:SF76">
    <property type="entry name" value="DUF4283 DOMAIN-CONTAINING PROTEIN"/>
    <property type="match status" value="1"/>
</dbReference>
<dbReference type="Pfam" id="PF13966">
    <property type="entry name" value="zf-RVT"/>
    <property type="match status" value="1"/>
</dbReference>
<gene>
    <name evidence="2" type="ORF">OSB04_018947</name>
</gene>
<name>A0AA38SPC3_9ASTR</name>
<evidence type="ECO:0000259" key="1">
    <source>
        <dbReference type="PROSITE" id="PS50878"/>
    </source>
</evidence>
<dbReference type="SUPFAM" id="SSF56672">
    <property type="entry name" value="DNA/RNA polymerases"/>
    <property type="match status" value="1"/>
</dbReference>
<dbReference type="Proteomes" id="UP001172457">
    <property type="component" value="Chromosome 5"/>
</dbReference>
<dbReference type="EMBL" id="JARYMX010000005">
    <property type="protein sequence ID" value="KAJ9546404.1"/>
    <property type="molecule type" value="Genomic_DNA"/>
</dbReference>
<evidence type="ECO:0000313" key="3">
    <source>
        <dbReference type="Proteomes" id="UP001172457"/>
    </source>
</evidence>
<comment type="caution">
    <text evidence="2">The sequence shown here is derived from an EMBL/GenBank/DDBJ whole genome shotgun (WGS) entry which is preliminary data.</text>
</comment>
<dbReference type="Pfam" id="PF00078">
    <property type="entry name" value="RVT_1"/>
    <property type="match status" value="1"/>
</dbReference>
<dbReference type="CDD" id="cd01650">
    <property type="entry name" value="RT_nLTR_like"/>
    <property type="match status" value="1"/>
</dbReference>
<keyword evidence="3" id="KW-1185">Reference proteome</keyword>
<dbReference type="InterPro" id="IPR000477">
    <property type="entry name" value="RT_dom"/>
</dbReference>
<dbReference type="InterPro" id="IPR043502">
    <property type="entry name" value="DNA/RNA_pol_sf"/>
</dbReference>
<proteinExistence type="predicted"/>
<accession>A0AA38SPC3</accession>
<feature type="domain" description="Reverse transcriptase" evidence="1">
    <location>
        <begin position="107"/>
        <end position="386"/>
    </location>
</feature>
<evidence type="ECO:0000313" key="2">
    <source>
        <dbReference type="EMBL" id="KAJ9546404.1"/>
    </source>
</evidence>
<organism evidence="2 3">
    <name type="scientific">Centaurea solstitialis</name>
    <name type="common">yellow star-thistle</name>
    <dbReference type="NCBI Taxonomy" id="347529"/>
    <lineage>
        <taxon>Eukaryota</taxon>
        <taxon>Viridiplantae</taxon>
        <taxon>Streptophyta</taxon>
        <taxon>Embryophyta</taxon>
        <taxon>Tracheophyta</taxon>
        <taxon>Spermatophyta</taxon>
        <taxon>Magnoliopsida</taxon>
        <taxon>eudicotyledons</taxon>
        <taxon>Gunneridae</taxon>
        <taxon>Pentapetalae</taxon>
        <taxon>asterids</taxon>
        <taxon>campanulids</taxon>
        <taxon>Asterales</taxon>
        <taxon>Asteraceae</taxon>
        <taxon>Carduoideae</taxon>
        <taxon>Cardueae</taxon>
        <taxon>Centaureinae</taxon>
        <taxon>Centaurea</taxon>
    </lineage>
</organism>
<dbReference type="PANTHER" id="PTHR33116">
    <property type="entry name" value="REVERSE TRANSCRIPTASE ZINC-BINDING DOMAIN-CONTAINING PROTEIN-RELATED-RELATED"/>
    <property type="match status" value="1"/>
</dbReference>
<reference evidence="2" key="1">
    <citation type="submission" date="2023-03" db="EMBL/GenBank/DDBJ databases">
        <title>Chromosome-scale reference genome and RAD-based genetic map of yellow starthistle (Centaurea solstitialis) reveal putative structural variation and QTLs associated with invader traits.</title>
        <authorList>
            <person name="Reatini B."/>
            <person name="Cang F.A."/>
            <person name="Jiang Q."/>
            <person name="Mckibben M.T.W."/>
            <person name="Barker M.S."/>
            <person name="Rieseberg L.H."/>
            <person name="Dlugosch K.M."/>
        </authorList>
    </citation>
    <scope>NUCLEOTIDE SEQUENCE</scope>
    <source>
        <strain evidence="2">CAN-66</strain>
        <tissue evidence="2">Leaf</tissue>
    </source>
</reference>
<protein>
    <recommendedName>
        <fullName evidence="1">Reverse transcriptase domain-containing protein</fullName>
    </recommendedName>
</protein>
<sequence length="778" mass="89518">MVKSIAGPDGIFVYDDAVAPLFVDHFKSFLGLQDPLVVPDMPNHLFQNTLSLADSLEKIRSISDKEIKDALFQIGNDKAPESDGFSSKFFKAAWPIVGKDVQIAVHNFFYSGRLTKEINHTLLCFIPKIPNATRVSDFRPISCCTVLYKIISKIICDRIKPYLGGIVSPTQSAFIPGRRISDNILMAHELVAGYQKDTGKLRCAFKIDLRKAYDTVDWRFLLWMMKGFGFHPVLCRWIDEMLSTSSFSIALNGETEGFFKGARGLRQGDPISPYLFTLVMEGFSMLLGLCIQEATNFQYHQGCEDMQITHLCFADDLFVFTGANLESVEVLKKALDMFRTRSGLEPNLSKSEVFFCNVSLNDRQVILNSLPLVAGLFPIRYLGVPLSSSCLRVGDFQPLVTRARDRIHNWKSKFLSFAGRKQLIVSVLQSMQLYWMMVYVLPSAVVHELEGLFRDFLWAQGDSSRGKCKVAWEVVCKPVLCGGLGFKRLSAWNRTLLTKHIWDLLSKRRTLWVDWIWRYRMQAGRGDQVNAWEDSWVGCRPLSSMISFRRFARAGFNTNSQARDVVLTLNGIWPQEWLASNPEAFSNQIPLLDDNRDDVITWRGVNYFSVKQAWRDLDGFHQLAQWTKYVWFKHHVPKHGFCLWTACHKRLPTQDRLSAWKENPPDYLCPLCNECPDSHNHLFFVCPYSHDVWRRVKNEVDLWGFPDAWNDILENLEDNRGPKTLMQKLALSASIYFIWRERNRRFFRDLKQPSVGTFKMICGSIIESMALRRIATRS</sequence>
<dbReference type="PROSITE" id="PS50878">
    <property type="entry name" value="RT_POL"/>
    <property type="match status" value="1"/>
</dbReference>
<dbReference type="InterPro" id="IPR026960">
    <property type="entry name" value="RVT-Znf"/>
</dbReference>